<feature type="transmembrane region" description="Helical" evidence="1">
    <location>
        <begin position="56"/>
        <end position="76"/>
    </location>
</feature>
<gene>
    <name evidence="2" type="ORF">AVEN_236334_1</name>
</gene>
<dbReference type="EMBL" id="BGPR01014954">
    <property type="protein sequence ID" value="GBN67405.1"/>
    <property type="molecule type" value="Genomic_DNA"/>
</dbReference>
<keyword evidence="1" id="KW-0812">Transmembrane</keyword>
<evidence type="ECO:0000313" key="3">
    <source>
        <dbReference type="Proteomes" id="UP000499080"/>
    </source>
</evidence>
<evidence type="ECO:0000256" key="1">
    <source>
        <dbReference type="SAM" id="Phobius"/>
    </source>
</evidence>
<keyword evidence="3" id="KW-1185">Reference proteome</keyword>
<name>A0A4Y2QW90_ARAVE</name>
<evidence type="ECO:0000313" key="2">
    <source>
        <dbReference type="EMBL" id="GBN67405.1"/>
    </source>
</evidence>
<dbReference type="Proteomes" id="UP000499080">
    <property type="component" value="Unassembled WGS sequence"/>
</dbReference>
<keyword evidence="1" id="KW-0472">Membrane</keyword>
<accession>A0A4Y2QW90</accession>
<feature type="non-terminal residue" evidence="2">
    <location>
        <position position="1"/>
    </location>
</feature>
<organism evidence="2 3">
    <name type="scientific">Araneus ventricosus</name>
    <name type="common">Orbweaver spider</name>
    <name type="synonym">Epeira ventricosa</name>
    <dbReference type="NCBI Taxonomy" id="182803"/>
    <lineage>
        <taxon>Eukaryota</taxon>
        <taxon>Metazoa</taxon>
        <taxon>Ecdysozoa</taxon>
        <taxon>Arthropoda</taxon>
        <taxon>Chelicerata</taxon>
        <taxon>Arachnida</taxon>
        <taxon>Araneae</taxon>
        <taxon>Araneomorphae</taxon>
        <taxon>Entelegynae</taxon>
        <taxon>Araneoidea</taxon>
        <taxon>Araneidae</taxon>
        <taxon>Araneus</taxon>
    </lineage>
</organism>
<keyword evidence="1" id="KW-1133">Transmembrane helix</keyword>
<comment type="caution">
    <text evidence="2">The sequence shown here is derived from an EMBL/GenBank/DDBJ whole genome shotgun (WGS) entry which is preliminary data.</text>
</comment>
<dbReference type="AlphaFoldDB" id="A0A4Y2QW90"/>
<proteinExistence type="predicted"/>
<protein>
    <submittedName>
        <fullName evidence="2">Uncharacterized protein</fullName>
    </submittedName>
</protein>
<sequence length="217" mass="24788">PRQGDGEDEEIYDENGNTTLLDFFNLTNTKQYIREDRTVPTVYPEKYVRNSLLNNLIALITVISLLTFFVIFNVYVTIRIKYFNKCSANENSLSSLERFPRVHRSYQQSNFCPEVQRLPTGRNSSPDSRREFYGELLRTDLFSELYSNFGSADTTGVAISYTNSASSASSHGRGEADDTVLNIPLETVILNDLNNPPSKLFPLFKNDIEPFLQNTFH</sequence>
<reference evidence="2 3" key="1">
    <citation type="journal article" date="2019" name="Sci. Rep.">
        <title>Orb-weaving spider Araneus ventricosus genome elucidates the spidroin gene catalogue.</title>
        <authorList>
            <person name="Kono N."/>
            <person name="Nakamura H."/>
            <person name="Ohtoshi R."/>
            <person name="Moran D.A.P."/>
            <person name="Shinohara A."/>
            <person name="Yoshida Y."/>
            <person name="Fujiwara M."/>
            <person name="Mori M."/>
            <person name="Tomita M."/>
            <person name="Arakawa K."/>
        </authorList>
    </citation>
    <scope>NUCLEOTIDE SEQUENCE [LARGE SCALE GENOMIC DNA]</scope>
</reference>